<dbReference type="Proteomes" id="UP000673394">
    <property type="component" value="Unassembled WGS sequence"/>
</dbReference>
<organism evidence="2 3">
    <name type="scientific">Paenibacillus lignilyticus</name>
    <dbReference type="NCBI Taxonomy" id="1172615"/>
    <lineage>
        <taxon>Bacteria</taxon>
        <taxon>Bacillati</taxon>
        <taxon>Bacillota</taxon>
        <taxon>Bacilli</taxon>
        <taxon>Bacillales</taxon>
        <taxon>Paenibacillaceae</taxon>
        <taxon>Paenibacillus</taxon>
    </lineage>
</organism>
<accession>A0ABS5CAJ7</accession>
<gene>
    <name evidence="2" type="ORF">I8J30_09920</name>
</gene>
<keyword evidence="1" id="KW-0472">Membrane</keyword>
<reference evidence="2 3" key="1">
    <citation type="submission" date="2021-04" db="EMBL/GenBank/DDBJ databases">
        <title>Paenibacillus sp. DLE-14 whole genome sequence.</title>
        <authorList>
            <person name="Ham Y.J."/>
        </authorList>
    </citation>
    <scope>NUCLEOTIDE SEQUENCE [LARGE SCALE GENOMIC DNA]</scope>
    <source>
        <strain evidence="2 3">DLE-14</strain>
    </source>
</reference>
<name>A0ABS5CAJ7_9BACL</name>
<keyword evidence="3" id="KW-1185">Reference proteome</keyword>
<proteinExistence type="predicted"/>
<dbReference type="RefSeq" id="WP_210657780.1">
    <property type="nucleotide sequence ID" value="NZ_JAGKSP010000003.1"/>
</dbReference>
<protein>
    <submittedName>
        <fullName evidence="2">Uncharacterized protein</fullName>
    </submittedName>
</protein>
<evidence type="ECO:0000256" key="1">
    <source>
        <dbReference type="SAM" id="Phobius"/>
    </source>
</evidence>
<evidence type="ECO:0000313" key="3">
    <source>
        <dbReference type="Proteomes" id="UP000673394"/>
    </source>
</evidence>
<sequence>MKGKTKRINAIIGAAAVVFLYYWLVGFPAAWTIHMADIANNTEKFTDKHGYAVTGKYSVSVDLADLESNVGKELYNDGAHRIYVMWIDNAGLQGGGYRIGFRAAGTYSHNGASLISGTHHKTVGEQEFATEMTAKMTAEYKGNVYESATYGTGGLNYKDGDEFSFYLFPNDAYEKDAITLSEKGVVRLTVTGLYQNLWSRNP</sequence>
<evidence type="ECO:0000313" key="2">
    <source>
        <dbReference type="EMBL" id="MBP3963014.1"/>
    </source>
</evidence>
<keyword evidence="1" id="KW-1133">Transmembrane helix</keyword>
<dbReference type="EMBL" id="JAGKSP010000003">
    <property type="protein sequence ID" value="MBP3963014.1"/>
    <property type="molecule type" value="Genomic_DNA"/>
</dbReference>
<keyword evidence="1" id="KW-0812">Transmembrane</keyword>
<feature type="transmembrane region" description="Helical" evidence="1">
    <location>
        <begin position="12"/>
        <end position="31"/>
    </location>
</feature>
<comment type="caution">
    <text evidence="2">The sequence shown here is derived from an EMBL/GenBank/DDBJ whole genome shotgun (WGS) entry which is preliminary data.</text>
</comment>